<dbReference type="AlphaFoldDB" id="A0A845QES4"/>
<evidence type="ECO:0000313" key="2">
    <source>
        <dbReference type="Proteomes" id="UP000470384"/>
    </source>
</evidence>
<comment type="caution">
    <text evidence="1">The sequence shown here is derived from an EMBL/GenBank/DDBJ whole genome shotgun (WGS) entry which is preliminary data.</text>
</comment>
<organism evidence="1 2">
    <name type="scientific">Pyruvatibacter mobilis</name>
    <dbReference type="NCBI Taxonomy" id="1712261"/>
    <lineage>
        <taxon>Bacteria</taxon>
        <taxon>Pseudomonadati</taxon>
        <taxon>Pseudomonadota</taxon>
        <taxon>Alphaproteobacteria</taxon>
        <taxon>Hyphomicrobiales</taxon>
        <taxon>Parvibaculaceae</taxon>
        <taxon>Pyruvatibacter</taxon>
    </lineage>
</organism>
<gene>
    <name evidence="1" type="ORF">GTQ45_14505</name>
</gene>
<proteinExistence type="predicted"/>
<evidence type="ECO:0000313" key="1">
    <source>
        <dbReference type="EMBL" id="NBG96947.1"/>
    </source>
</evidence>
<dbReference type="EMBL" id="WXYQ01000012">
    <property type="protein sequence ID" value="NBG96947.1"/>
    <property type="molecule type" value="Genomic_DNA"/>
</dbReference>
<dbReference type="Proteomes" id="UP000470384">
    <property type="component" value="Unassembled WGS sequence"/>
</dbReference>
<dbReference type="RefSeq" id="WP_160588937.1">
    <property type="nucleotide sequence ID" value="NZ_BMHN01000001.1"/>
</dbReference>
<keyword evidence="2" id="KW-1185">Reference proteome</keyword>
<protein>
    <submittedName>
        <fullName evidence="1">Uncharacterized protein</fullName>
    </submittedName>
</protein>
<reference evidence="1 2" key="1">
    <citation type="journal article" date="2016" name="Int. J. Syst. Evol. Microbiol.">
        <title>Pyruvatibacter mobilis gen. nov., sp. nov., a marine bacterium from the culture broth of Picochlorum sp. 122.</title>
        <authorList>
            <person name="Wang G."/>
            <person name="Tang M."/>
            <person name="Wu H."/>
            <person name="Dai S."/>
            <person name="Li T."/>
            <person name="Chen C."/>
            <person name="He H."/>
            <person name="Fan J."/>
            <person name="Xiang W."/>
            <person name="Li X."/>
        </authorList>
    </citation>
    <scope>NUCLEOTIDE SEQUENCE [LARGE SCALE GENOMIC DNA]</scope>
    <source>
        <strain evidence="1 2">GYP-11</strain>
    </source>
</reference>
<accession>A0A845QES4</accession>
<dbReference type="GeneID" id="300654209"/>
<sequence length="192" mass="21412">MLFARRILWILGFAAFVIAALNIEKFAEFLGIDQLLIFAMQQSPEWVQAIWEMIKSGTAITVYLCIASYIAGLKTQAARNYITRIGNKPISTQAMADECEQLALDAEAAAPLADRNNIYLTRLSSSLLSLKFDFLRGFGHAPRLEIDSSENALETARILKSLALPLRDNDLEEVRAMIIESTEVETSQQQPS</sequence>
<name>A0A845QES4_9HYPH</name>